<dbReference type="InterPro" id="IPR036412">
    <property type="entry name" value="HAD-like_sf"/>
</dbReference>
<evidence type="ECO:0000313" key="3">
    <source>
        <dbReference type="Proteomes" id="UP000186218"/>
    </source>
</evidence>
<gene>
    <name evidence="2" type="ORF">SAMN05445060_1514</name>
</gene>
<protein>
    <submittedName>
        <fullName evidence="2">Hydroxymethylpyrimidine pyrophosphatase</fullName>
    </submittedName>
</protein>
<feature type="compositionally biased region" description="Acidic residues" evidence="1">
    <location>
        <begin position="284"/>
        <end position="298"/>
    </location>
</feature>
<dbReference type="Proteomes" id="UP000186218">
    <property type="component" value="Unassembled WGS sequence"/>
</dbReference>
<proteinExistence type="predicted"/>
<dbReference type="RefSeq" id="WP_076478008.1">
    <property type="nucleotide sequence ID" value="NZ_FTNT01000003.1"/>
</dbReference>
<evidence type="ECO:0000256" key="1">
    <source>
        <dbReference type="SAM" id="MobiDB-lite"/>
    </source>
</evidence>
<dbReference type="SUPFAM" id="SSF56784">
    <property type="entry name" value="HAD-like"/>
    <property type="match status" value="1"/>
</dbReference>
<evidence type="ECO:0000313" key="2">
    <source>
        <dbReference type="EMBL" id="SIR89809.1"/>
    </source>
</evidence>
<keyword evidence="3" id="KW-1185">Reference proteome</keyword>
<organism evidence="2 3">
    <name type="scientific">Williamsia sterculiae</name>
    <dbReference type="NCBI Taxonomy" id="1344003"/>
    <lineage>
        <taxon>Bacteria</taxon>
        <taxon>Bacillati</taxon>
        <taxon>Actinomycetota</taxon>
        <taxon>Actinomycetes</taxon>
        <taxon>Mycobacteriales</taxon>
        <taxon>Nocardiaceae</taxon>
        <taxon>Williamsia</taxon>
    </lineage>
</organism>
<reference evidence="2 3" key="1">
    <citation type="submission" date="2017-01" db="EMBL/GenBank/DDBJ databases">
        <authorList>
            <person name="Mah S.A."/>
            <person name="Swanson W.J."/>
            <person name="Moy G.W."/>
            <person name="Vacquier V.D."/>
        </authorList>
    </citation>
    <scope>NUCLEOTIDE SEQUENCE [LARGE SCALE GENOMIC DNA]</scope>
    <source>
        <strain evidence="2 3">CPCC 203464</strain>
    </source>
</reference>
<dbReference type="Gene3D" id="3.40.50.1000">
    <property type="entry name" value="HAD superfamily/HAD-like"/>
    <property type="match status" value="2"/>
</dbReference>
<feature type="region of interest" description="Disordered" evidence="1">
    <location>
        <begin position="273"/>
        <end position="322"/>
    </location>
</feature>
<dbReference type="STRING" id="1344003.SAMN05445060_1514"/>
<dbReference type="EMBL" id="FTNT01000003">
    <property type="protein sequence ID" value="SIR89809.1"/>
    <property type="molecule type" value="Genomic_DNA"/>
</dbReference>
<sequence length="322" mass="34788">MTAAGFVPPTVVLDLDRTLIYSRAAAGAVSQDALRCVEVYRDNPQSFMTVPAMGLLERLTTRATVVPCTTRTVEQYRRVRLPLPMPRYAVAANGGTLLCDGEPDAQWHRRVRDRLRRDSAPLSEVAALFSADAGSAWMHATRLADDLFCYAVVDVAALPDDRLPRWRDAVAARGWNLSRQGRKVYLMPDGLTKMNAVDEILDRIGGSRERLFAAGDGALDIPVLAAAAGAIRPRHGELEELGWSAPSVAVTDSDGASAAEELLTWLTQQVETDSVGNNGTDSVGDIETDSVGDIETDSVGDTMDVSAHHDHPGAHAGERHYT</sequence>
<accession>A0A1N7EP47</accession>
<feature type="compositionally biased region" description="Basic and acidic residues" evidence="1">
    <location>
        <begin position="306"/>
        <end position="322"/>
    </location>
</feature>
<dbReference type="InterPro" id="IPR023214">
    <property type="entry name" value="HAD_sf"/>
</dbReference>
<name>A0A1N7EP47_9NOCA</name>
<dbReference type="AlphaFoldDB" id="A0A1N7EP47"/>